<keyword evidence="2" id="KW-0472">Membrane</keyword>
<proteinExistence type="predicted"/>
<keyword evidence="2" id="KW-1133">Transmembrane helix</keyword>
<sequence length="154" mass="16826">MIVIQSAAVDAWYCSAEWVHYHYELAGAMAGYATLVTIVLGGGWWFWAALSDCDPKPAAALPGKDGEKVDKSDEGEKVRDGAPDQSAPQCQYRCRSGAVTPTAPPPRPPADSSTPVTPLQSPVAAESLIPQRQRQQQVKKKKKKKEEGRPQWRP</sequence>
<feature type="compositionally biased region" description="Basic and acidic residues" evidence="1">
    <location>
        <begin position="145"/>
        <end position="154"/>
    </location>
</feature>
<evidence type="ECO:0000313" key="3">
    <source>
        <dbReference type="EMBL" id="RFU74769.1"/>
    </source>
</evidence>
<reference evidence="3 4" key="1">
    <citation type="journal article" date="2018" name="PLoS Pathog.">
        <title>Evolution of structural diversity of trichothecenes, a family of toxins produced by plant pathogenic and entomopathogenic fungi.</title>
        <authorList>
            <person name="Proctor R.H."/>
            <person name="McCormick S.P."/>
            <person name="Kim H.S."/>
            <person name="Cardoza R.E."/>
            <person name="Stanley A.M."/>
            <person name="Lindo L."/>
            <person name="Kelly A."/>
            <person name="Brown D.W."/>
            <person name="Lee T."/>
            <person name="Vaughan M.M."/>
            <person name="Alexander N.J."/>
            <person name="Busman M."/>
            <person name="Gutierrez S."/>
        </authorList>
    </citation>
    <scope>NUCLEOTIDE SEQUENCE [LARGE SCALE GENOMIC DNA]</scope>
    <source>
        <strain evidence="3 4">IBT 40837</strain>
    </source>
</reference>
<keyword evidence="2" id="KW-0812">Transmembrane</keyword>
<feature type="region of interest" description="Disordered" evidence="1">
    <location>
        <begin position="57"/>
        <end position="154"/>
    </location>
</feature>
<dbReference type="EMBL" id="PXOA01000500">
    <property type="protein sequence ID" value="RFU74769.1"/>
    <property type="molecule type" value="Genomic_DNA"/>
</dbReference>
<accession>A0A395NFN3</accession>
<keyword evidence="4" id="KW-1185">Reference proteome</keyword>
<feature type="transmembrane region" description="Helical" evidence="2">
    <location>
        <begin position="25"/>
        <end position="47"/>
    </location>
</feature>
<organism evidence="3 4">
    <name type="scientific">Trichoderma arundinaceum</name>
    <dbReference type="NCBI Taxonomy" id="490622"/>
    <lineage>
        <taxon>Eukaryota</taxon>
        <taxon>Fungi</taxon>
        <taxon>Dikarya</taxon>
        <taxon>Ascomycota</taxon>
        <taxon>Pezizomycotina</taxon>
        <taxon>Sordariomycetes</taxon>
        <taxon>Hypocreomycetidae</taxon>
        <taxon>Hypocreales</taxon>
        <taxon>Hypocreaceae</taxon>
        <taxon>Trichoderma</taxon>
    </lineage>
</organism>
<dbReference type="Proteomes" id="UP000266272">
    <property type="component" value="Unassembled WGS sequence"/>
</dbReference>
<protein>
    <submittedName>
        <fullName evidence="3">Uncharacterized protein</fullName>
    </submittedName>
</protein>
<comment type="caution">
    <text evidence="3">The sequence shown here is derived from an EMBL/GenBank/DDBJ whole genome shotgun (WGS) entry which is preliminary data.</text>
</comment>
<feature type="compositionally biased region" description="Basic and acidic residues" evidence="1">
    <location>
        <begin position="64"/>
        <end position="82"/>
    </location>
</feature>
<evidence type="ECO:0000313" key="4">
    <source>
        <dbReference type="Proteomes" id="UP000266272"/>
    </source>
</evidence>
<gene>
    <name evidence="3" type="ORF">TARUN_7499</name>
</gene>
<dbReference type="AlphaFoldDB" id="A0A395NFN3"/>
<evidence type="ECO:0000256" key="2">
    <source>
        <dbReference type="SAM" id="Phobius"/>
    </source>
</evidence>
<name>A0A395NFN3_TRIAR</name>
<evidence type="ECO:0000256" key="1">
    <source>
        <dbReference type="SAM" id="MobiDB-lite"/>
    </source>
</evidence>